<dbReference type="AlphaFoldDB" id="M2RJ84"/>
<accession>M2RJ84</accession>
<name>M2RJ84_CERS8</name>
<reference evidence="1 2" key="1">
    <citation type="journal article" date="2012" name="Proc. Natl. Acad. Sci. U.S.A.">
        <title>Comparative genomics of Ceriporiopsis subvermispora and Phanerochaete chrysosporium provide insight into selective ligninolysis.</title>
        <authorList>
            <person name="Fernandez-Fueyo E."/>
            <person name="Ruiz-Duenas F.J."/>
            <person name="Ferreira P."/>
            <person name="Floudas D."/>
            <person name="Hibbett D.S."/>
            <person name="Canessa P."/>
            <person name="Larrondo L.F."/>
            <person name="James T.Y."/>
            <person name="Seelenfreund D."/>
            <person name="Lobos S."/>
            <person name="Polanco R."/>
            <person name="Tello M."/>
            <person name="Honda Y."/>
            <person name="Watanabe T."/>
            <person name="Watanabe T."/>
            <person name="Ryu J.S."/>
            <person name="Kubicek C.P."/>
            <person name="Schmoll M."/>
            <person name="Gaskell J."/>
            <person name="Hammel K.E."/>
            <person name="St John F.J."/>
            <person name="Vanden Wymelenberg A."/>
            <person name="Sabat G."/>
            <person name="Splinter BonDurant S."/>
            <person name="Syed K."/>
            <person name="Yadav J.S."/>
            <person name="Doddapaneni H."/>
            <person name="Subramanian V."/>
            <person name="Lavin J.L."/>
            <person name="Oguiza J.A."/>
            <person name="Perez G."/>
            <person name="Pisabarro A.G."/>
            <person name="Ramirez L."/>
            <person name="Santoyo F."/>
            <person name="Master E."/>
            <person name="Coutinho P.M."/>
            <person name="Henrissat B."/>
            <person name="Lombard V."/>
            <person name="Magnuson J.K."/>
            <person name="Kuees U."/>
            <person name="Hori C."/>
            <person name="Igarashi K."/>
            <person name="Samejima M."/>
            <person name="Held B.W."/>
            <person name="Barry K.W."/>
            <person name="LaButti K.M."/>
            <person name="Lapidus A."/>
            <person name="Lindquist E.A."/>
            <person name="Lucas S.M."/>
            <person name="Riley R."/>
            <person name="Salamov A.A."/>
            <person name="Hoffmeister D."/>
            <person name="Schwenk D."/>
            <person name="Hadar Y."/>
            <person name="Yarden O."/>
            <person name="de Vries R.P."/>
            <person name="Wiebenga A."/>
            <person name="Stenlid J."/>
            <person name="Eastwood D."/>
            <person name="Grigoriev I.V."/>
            <person name="Berka R.M."/>
            <person name="Blanchette R.A."/>
            <person name="Kersten P."/>
            <person name="Martinez A.T."/>
            <person name="Vicuna R."/>
            <person name="Cullen D."/>
        </authorList>
    </citation>
    <scope>NUCLEOTIDE SEQUENCE [LARGE SCALE GENOMIC DNA]</scope>
    <source>
        <strain evidence="1 2">B</strain>
    </source>
</reference>
<evidence type="ECO:0000313" key="2">
    <source>
        <dbReference type="Proteomes" id="UP000016930"/>
    </source>
</evidence>
<keyword evidence="2" id="KW-1185">Reference proteome</keyword>
<dbReference type="HOGENOM" id="CLU_096587_0_0_1"/>
<gene>
    <name evidence="1" type="ORF">CERSUDRAFT_113699</name>
</gene>
<dbReference type="STRING" id="914234.M2RJ84"/>
<organism evidence="1 2">
    <name type="scientific">Ceriporiopsis subvermispora (strain B)</name>
    <name type="common">White-rot fungus</name>
    <name type="synonym">Gelatoporia subvermispora</name>
    <dbReference type="NCBI Taxonomy" id="914234"/>
    <lineage>
        <taxon>Eukaryota</taxon>
        <taxon>Fungi</taxon>
        <taxon>Dikarya</taxon>
        <taxon>Basidiomycota</taxon>
        <taxon>Agaricomycotina</taxon>
        <taxon>Agaricomycetes</taxon>
        <taxon>Polyporales</taxon>
        <taxon>Gelatoporiaceae</taxon>
        <taxon>Gelatoporia</taxon>
    </lineage>
</organism>
<proteinExistence type="predicted"/>
<protein>
    <submittedName>
        <fullName evidence="1">Uncharacterized protein</fullName>
    </submittedName>
</protein>
<dbReference type="OrthoDB" id="3209743at2759"/>
<sequence>MSAPPPQVVFSNDIANMDEWARRTGIPLTTADALGLNYARARRWLMSIRSQLLQNHGWHDVVPLESRLLFDIDCPSPYRSPQGLPRSPNMRLQIPANASTFFSRERRVQWEMVFHSALFPGMRHTVPAIGDLLHLLQCLLTGMLVLVKEEVVPGEGVYRTIRALPPAEWIQAHEASLVEIFGPSHYRQLFKAAADRKVAFKLERAP</sequence>
<evidence type="ECO:0000313" key="1">
    <source>
        <dbReference type="EMBL" id="EMD38517.1"/>
    </source>
</evidence>
<dbReference type="EMBL" id="KB445795">
    <property type="protein sequence ID" value="EMD38517.1"/>
    <property type="molecule type" value="Genomic_DNA"/>
</dbReference>
<dbReference type="Proteomes" id="UP000016930">
    <property type="component" value="Unassembled WGS sequence"/>
</dbReference>